<keyword evidence="2" id="KW-1185">Reference proteome</keyword>
<accession>A0ABW6RQ19</accession>
<name>A0ABW6RQ19_9ACTN</name>
<evidence type="ECO:0000313" key="1">
    <source>
        <dbReference type="EMBL" id="MFF3343665.1"/>
    </source>
</evidence>
<dbReference type="Proteomes" id="UP001601976">
    <property type="component" value="Unassembled WGS sequence"/>
</dbReference>
<organism evidence="1 2">
    <name type="scientific">Streptomyces flavidovirens</name>
    <dbReference type="NCBI Taxonomy" id="67298"/>
    <lineage>
        <taxon>Bacteria</taxon>
        <taxon>Bacillati</taxon>
        <taxon>Actinomycetota</taxon>
        <taxon>Actinomycetes</taxon>
        <taxon>Kitasatosporales</taxon>
        <taxon>Streptomycetaceae</taxon>
        <taxon>Streptomyces</taxon>
    </lineage>
</organism>
<dbReference type="EMBL" id="JBIAPK010000017">
    <property type="protein sequence ID" value="MFF3343665.1"/>
    <property type="molecule type" value="Genomic_DNA"/>
</dbReference>
<protein>
    <submittedName>
        <fullName evidence="1">Uncharacterized protein</fullName>
    </submittedName>
</protein>
<proteinExistence type="predicted"/>
<gene>
    <name evidence="1" type="ORF">ACFYWW_34120</name>
</gene>
<evidence type="ECO:0000313" key="2">
    <source>
        <dbReference type="Proteomes" id="UP001601976"/>
    </source>
</evidence>
<dbReference type="RefSeq" id="WP_387899587.1">
    <property type="nucleotide sequence ID" value="NZ_JBIAPK010000017.1"/>
</dbReference>
<sequence length="82" mass="9021">METKSPKPQLAPEQTRRAADYVELIWRDQGSEESKATLAEFHADGPELARLIGEFGTLVLADYITAVPCPGAVTDRCSFPTR</sequence>
<reference evidence="1 2" key="1">
    <citation type="submission" date="2024-10" db="EMBL/GenBank/DDBJ databases">
        <title>The Natural Products Discovery Center: Release of the First 8490 Sequenced Strains for Exploring Actinobacteria Biosynthetic Diversity.</title>
        <authorList>
            <person name="Kalkreuter E."/>
            <person name="Kautsar S.A."/>
            <person name="Yang D."/>
            <person name="Bader C.D."/>
            <person name="Teijaro C.N."/>
            <person name="Fluegel L."/>
            <person name="Davis C.M."/>
            <person name="Simpson J.R."/>
            <person name="Lauterbach L."/>
            <person name="Steele A.D."/>
            <person name="Gui C."/>
            <person name="Meng S."/>
            <person name="Li G."/>
            <person name="Viehrig K."/>
            <person name="Ye F."/>
            <person name="Su P."/>
            <person name="Kiefer A.F."/>
            <person name="Nichols A."/>
            <person name="Cepeda A.J."/>
            <person name="Yan W."/>
            <person name="Fan B."/>
            <person name="Jiang Y."/>
            <person name="Adhikari A."/>
            <person name="Zheng C.-J."/>
            <person name="Schuster L."/>
            <person name="Cowan T.M."/>
            <person name="Smanski M.J."/>
            <person name="Chevrette M.G."/>
            <person name="De Carvalho L.P.S."/>
            <person name="Shen B."/>
        </authorList>
    </citation>
    <scope>NUCLEOTIDE SEQUENCE [LARGE SCALE GENOMIC DNA]</scope>
    <source>
        <strain evidence="1 2">NPDC003029</strain>
    </source>
</reference>
<comment type="caution">
    <text evidence="1">The sequence shown here is derived from an EMBL/GenBank/DDBJ whole genome shotgun (WGS) entry which is preliminary data.</text>
</comment>